<organism evidence="2 3">
    <name type="scientific">Frankliniella fusca</name>
    <dbReference type="NCBI Taxonomy" id="407009"/>
    <lineage>
        <taxon>Eukaryota</taxon>
        <taxon>Metazoa</taxon>
        <taxon>Ecdysozoa</taxon>
        <taxon>Arthropoda</taxon>
        <taxon>Hexapoda</taxon>
        <taxon>Insecta</taxon>
        <taxon>Pterygota</taxon>
        <taxon>Neoptera</taxon>
        <taxon>Paraneoptera</taxon>
        <taxon>Thysanoptera</taxon>
        <taxon>Terebrantia</taxon>
        <taxon>Thripoidea</taxon>
        <taxon>Thripidae</taxon>
        <taxon>Frankliniella</taxon>
    </lineage>
</organism>
<keyword evidence="3" id="KW-1185">Reference proteome</keyword>
<keyword evidence="2" id="KW-0132">Cell division</keyword>
<dbReference type="Proteomes" id="UP001219518">
    <property type="component" value="Unassembled WGS sequence"/>
</dbReference>
<evidence type="ECO:0000313" key="2">
    <source>
        <dbReference type="EMBL" id="KAK3907866.1"/>
    </source>
</evidence>
<feature type="region of interest" description="Disordered" evidence="1">
    <location>
        <begin position="1"/>
        <end position="68"/>
    </location>
</feature>
<feature type="compositionally biased region" description="Polar residues" evidence="1">
    <location>
        <begin position="152"/>
        <end position="162"/>
    </location>
</feature>
<proteinExistence type="predicted"/>
<feature type="compositionally biased region" description="Basic and acidic residues" evidence="1">
    <location>
        <begin position="17"/>
        <end position="29"/>
    </location>
</feature>
<reference evidence="2" key="1">
    <citation type="submission" date="2021-07" db="EMBL/GenBank/DDBJ databases">
        <authorList>
            <person name="Catto M.A."/>
            <person name="Jacobson A."/>
            <person name="Kennedy G."/>
            <person name="Labadie P."/>
            <person name="Hunt B.G."/>
            <person name="Srinivasan R."/>
        </authorList>
    </citation>
    <scope>NUCLEOTIDE SEQUENCE</scope>
    <source>
        <strain evidence="2">PL_HMW_Pooled</strain>
        <tissue evidence="2">Head</tissue>
    </source>
</reference>
<feature type="compositionally biased region" description="Basic and acidic residues" evidence="1">
    <location>
        <begin position="263"/>
        <end position="277"/>
    </location>
</feature>
<feature type="compositionally biased region" description="Polar residues" evidence="1">
    <location>
        <begin position="197"/>
        <end position="215"/>
    </location>
</feature>
<feature type="region of interest" description="Disordered" evidence="1">
    <location>
        <begin position="404"/>
        <end position="434"/>
    </location>
</feature>
<feature type="compositionally biased region" description="Low complexity" evidence="1">
    <location>
        <begin position="460"/>
        <end position="477"/>
    </location>
</feature>
<accession>A0AAE1L5Q6</accession>
<dbReference type="AlphaFoldDB" id="A0AAE1L5Q6"/>
<dbReference type="EMBL" id="JAHWGI010000026">
    <property type="protein sequence ID" value="KAK3907866.1"/>
    <property type="molecule type" value="Genomic_DNA"/>
</dbReference>
<feature type="compositionally biased region" description="Basic and acidic residues" evidence="1">
    <location>
        <begin position="224"/>
        <end position="248"/>
    </location>
</feature>
<feature type="region of interest" description="Disordered" evidence="1">
    <location>
        <begin position="456"/>
        <end position="502"/>
    </location>
</feature>
<evidence type="ECO:0000313" key="3">
    <source>
        <dbReference type="Proteomes" id="UP001219518"/>
    </source>
</evidence>
<keyword evidence="2" id="KW-0131">Cell cycle</keyword>
<feature type="compositionally biased region" description="Basic and acidic residues" evidence="1">
    <location>
        <begin position="176"/>
        <end position="190"/>
    </location>
</feature>
<feature type="compositionally biased region" description="Polar residues" evidence="1">
    <location>
        <begin position="479"/>
        <end position="497"/>
    </location>
</feature>
<name>A0AAE1L5Q6_9NEOP</name>
<comment type="caution">
    <text evidence="2">The sequence shown here is derived from an EMBL/GenBank/DDBJ whole genome shotgun (WGS) entry which is preliminary data.</text>
</comment>
<gene>
    <name evidence="2" type="ORF">KUF71_018502</name>
</gene>
<sequence length="705" mass="78808">MKFLSRRMRQILGEMTPKNKEGEEKKWRDSNINTKQPDEQLSAQLRLSPSKTLPCSVKSELPNDLDRSNNEALDSVLNKPFSRLNIKLEESVEKNECEEPLKIAENCKSDAVNTTVHLKPSGKCSEPESKIGISGGKHISQERAESKLDVLRNSNTLGNVNSKPKGGKFLSEGDLETTKAAKKEFKEEKPAAASETLPGSESASSEKMGSKTSRPCRTKSAEPVSEHNEPQARTEADNNNNSDRKEFVKNTQPPTQLKIHRSGKAEITADRDSTRGNEIESKYDKPITLERMYHVGETKRRSTAFAEVVSKDRKVEEIVLKFQMFILKEDDSWKYKARNPHTVPSIPCTVGDACDNLLLTESSARDNLQVLTGPEVEHFFASFPPQEVSAPAPVLCDEGMVMSDVTDSDRDDSSSAPDSGLDSPRPGECDTPPAQYSCVNKILKDRFKANAFRQSAATPISSPSGSLGSSISSPMSLRDSPQPQYAATLSPEGTPSSDHADPDAQLHAIRCTRTYEEWPNHKFMRAMCDRPPTCRGYSTTGPDREPQLIGFLKEATKKRPDFQRIYESARCYLTYHLGLLYDEDNAGYTALYYAAKINEFDQIAGFIVECLLEAQEKCSLINDSAKTHYRIEEERYGEVEDNILHCLARWHSSSNSYIPVAHTLFKTCNMLQKLKFVQNKEGKYPCQLCIASDMWEFLGGNLITQ</sequence>
<dbReference type="GO" id="GO:0051301">
    <property type="term" value="P:cell division"/>
    <property type="evidence" value="ECO:0007669"/>
    <property type="project" value="UniProtKB-KW"/>
</dbReference>
<evidence type="ECO:0000256" key="1">
    <source>
        <dbReference type="SAM" id="MobiDB-lite"/>
    </source>
</evidence>
<feature type="compositionally biased region" description="Polar residues" evidence="1">
    <location>
        <begin position="30"/>
        <end position="53"/>
    </location>
</feature>
<feature type="region of interest" description="Disordered" evidence="1">
    <location>
        <begin position="118"/>
        <end position="277"/>
    </location>
</feature>
<protein>
    <submittedName>
        <fullName evidence="2">Cell division cycle protein 20-like protein B</fullName>
    </submittedName>
</protein>
<feature type="compositionally biased region" description="Basic and acidic residues" evidence="1">
    <location>
        <begin position="139"/>
        <end position="150"/>
    </location>
</feature>
<reference evidence="2" key="2">
    <citation type="journal article" date="2023" name="BMC Genomics">
        <title>Pest status, molecular evolution, and epigenetic factors derived from the genome assembly of Frankliniella fusca, a thysanopteran phytovirus vector.</title>
        <authorList>
            <person name="Catto M.A."/>
            <person name="Labadie P.E."/>
            <person name="Jacobson A.L."/>
            <person name="Kennedy G.G."/>
            <person name="Srinivasan R."/>
            <person name="Hunt B.G."/>
        </authorList>
    </citation>
    <scope>NUCLEOTIDE SEQUENCE</scope>
    <source>
        <strain evidence="2">PL_HMW_Pooled</strain>
    </source>
</reference>